<dbReference type="InterPro" id="IPR000859">
    <property type="entry name" value="CUB_dom"/>
</dbReference>
<dbReference type="Pfam" id="PF20419">
    <property type="entry name" value="DUF6701"/>
    <property type="match status" value="1"/>
</dbReference>
<dbReference type="SMART" id="SM00282">
    <property type="entry name" value="LamG"/>
    <property type="match status" value="2"/>
</dbReference>
<dbReference type="PANTHER" id="PTHR24251:SF37">
    <property type="entry name" value="CUB DOMAIN-CONTAINING PROTEIN"/>
    <property type="match status" value="1"/>
</dbReference>
<dbReference type="CDD" id="cd00041">
    <property type="entry name" value="CUB"/>
    <property type="match status" value="1"/>
</dbReference>
<dbReference type="InterPro" id="IPR046524">
    <property type="entry name" value="DUF6701"/>
</dbReference>
<dbReference type="PROSITE" id="PS01180">
    <property type="entry name" value="CUB"/>
    <property type="match status" value="1"/>
</dbReference>
<name>K6ZZE6_9ALTE</name>
<feature type="region of interest" description="Disordered" evidence="3">
    <location>
        <begin position="311"/>
        <end position="334"/>
    </location>
</feature>
<dbReference type="EMBL" id="BAER01000093">
    <property type="protein sequence ID" value="GAC34118.1"/>
    <property type="molecule type" value="Genomic_DNA"/>
</dbReference>
<keyword evidence="1" id="KW-0677">Repeat</keyword>
<dbReference type="SMART" id="SM00042">
    <property type="entry name" value="CUB"/>
    <property type="match status" value="1"/>
</dbReference>
<gene>
    <name evidence="5" type="primary">mshQ</name>
    <name evidence="5" type="ORF">GPLA_3228</name>
</gene>
<dbReference type="Gene3D" id="2.60.120.200">
    <property type="match status" value="2"/>
</dbReference>
<evidence type="ECO:0000313" key="6">
    <source>
        <dbReference type="Proteomes" id="UP000006322"/>
    </source>
</evidence>
<feature type="compositionally biased region" description="Low complexity" evidence="3">
    <location>
        <begin position="311"/>
        <end position="328"/>
    </location>
</feature>
<comment type="caution">
    <text evidence="5">The sequence shown here is derived from an EMBL/GenBank/DDBJ whole genome shotgun (WGS) entry which is preliminary data.</text>
</comment>
<dbReference type="Proteomes" id="UP000006322">
    <property type="component" value="Unassembled WGS sequence"/>
</dbReference>
<keyword evidence="6" id="KW-1185">Reference proteome</keyword>
<protein>
    <submittedName>
        <fullName evidence="5">MSHA biogenesis protein MshQ</fullName>
    </submittedName>
</protein>
<proteinExistence type="predicted"/>
<dbReference type="Gene3D" id="2.60.120.260">
    <property type="entry name" value="Galactose-binding domain-like"/>
    <property type="match status" value="1"/>
</dbReference>
<evidence type="ECO:0000256" key="1">
    <source>
        <dbReference type="ARBA" id="ARBA00022737"/>
    </source>
</evidence>
<evidence type="ECO:0000256" key="2">
    <source>
        <dbReference type="ARBA" id="ARBA00023157"/>
    </source>
</evidence>
<accession>K6ZZE6</accession>
<organism evidence="5 6">
    <name type="scientific">Paraglaciecola polaris LMG 21857</name>
    <dbReference type="NCBI Taxonomy" id="1129793"/>
    <lineage>
        <taxon>Bacteria</taxon>
        <taxon>Pseudomonadati</taxon>
        <taxon>Pseudomonadota</taxon>
        <taxon>Gammaproteobacteria</taxon>
        <taxon>Alteromonadales</taxon>
        <taxon>Alteromonadaceae</taxon>
        <taxon>Paraglaciecola</taxon>
    </lineage>
</organism>
<dbReference type="STRING" id="1129793.GPLA_3228"/>
<dbReference type="Pfam" id="PF00431">
    <property type="entry name" value="CUB"/>
    <property type="match status" value="1"/>
</dbReference>
<dbReference type="SUPFAM" id="SSF49854">
    <property type="entry name" value="Spermadhesin, CUB domain"/>
    <property type="match status" value="1"/>
</dbReference>
<dbReference type="InterPro" id="IPR013320">
    <property type="entry name" value="ConA-like_dom_sf"/>
</dbReference>
<evidence type="ECO:0000256" key="3">
    <source>
        <dbReference type="SAM" id="MobiDB-lite"/>
    </source>
</evidence>
<reference evidence="6" key="1">
    <citation type="journal article" date="2014" name="Environ. Microbiol.">
        <title>Comparative genomics of the marine bacterial genus Glaciecola reveals the high degree of genomic diversity and genomic characteristic for cold adaptation.</title>
        <authorList>
            <person name="Qin Q.L."/>
            <person name="Xie B.B."/>
            <person name="Yu Y."/>
            <person name="Shu Y.L."/>
            <person name="Rong J.C."/>
            <person name="Zhang Y.J."/>
            <person name="Zhao D.L."/>
            <person name="Chen X.L."/>
            <person name="Zhang X.Y."/>
            <person name="Chen B."/>
            <person name="Zhou B.C."/>
            <person name="Zhang Y.Z."/>
        </authorList>
    </citation>
    <scope>NUCLEOTIDE SEQUENCE [LARGE SCALE GENOMIC DNA]</scope>
    <source>
        <strain evidence="6">LMG 21857</strain>
    </source>
</reference>
<dbReference type="SUPFAM" id="SSF49899">
    <property type="entry name" value="Concanavalin A-like lectins/glucanases"/>
    <property type="match status" value="2"/>
</dbReference>
<evidence type="ECO:0000259" key="4">
    <source>
        <dbReference type="PROSITE" id="PS01180"/>
    </source>
</evidence>
<sequence>MCTDLISAEARGDLTDSGGAQNNYSNLENCGFLIRPDSGGNIVLSFSDFQYESGYDTLTVYDGSDASSPQLGRFTGNTLPDSITSTSGAMFIVHNTDQSVVGRGFSATWRVKNVNSCSAETYTVADHFPQQSYANNSGSRNWTSNWLEFGESDGVASGVLRVANTLCTNANCMRLGIISSSGPSTYSGRFLYRRLDLSDAASAQLTFNYRTGYITGSSTVRLGISTNGGRSWNNLENYNISSTQTSANSQSFDISRYIGSNVAIGFEVSGSNSVTGFYVDDMEVTVTQEEVCDGPAIAFYQFEQPSWPGDGSITDSSSSGFDGSPKGDAFPQYPNEQKSCQVMSVPNNTRSDITSAIDTTLRLDRDIGEKGTISFWYRSNEPWQSGSRRQLFDASENLGNNGDSKFFYLSLRSGTLNFGLEDSVDDDGVLRVSGLGFAANEWVHVAVSYNYPSDSAAIYINGQRAAQTNSLGLNGRIPAFETLYVGDNRGRYKILEMTENSANGEFDDLRIYDYNQSSDQVNTDLNDVSPCQVSPYAVYEFEQAEFEGNQSVLDSTDNVRHASPVGNVSSVLSTDQISCRYVDIPFNRSANSYDAINTGISPDDMGSAGTISFWYRSNEAWSSSNSRQLFDASTNIGNSNSKYFYLSLRSSKLYFGLEDTNDRDAEVVTSGLNIAENVWAHIAVSYDYAAKTAVIYVNGTEIGRSNSLNLTSSIAQFNTLYIGDNRTNYIVTNMTGNSANGQFDNVRLNAFVQNSSQVTTDMNRLSTCQAISHYQLEHDGQGLTCEAESITIKACANESCSELYTEQSTLGLSPGGWDAGNPLVFTGSVENTPLRVLDPSTFSFSKTSAEPDVPLRCVNTGSGEEDCNMTFVDAGFEFIGADATNKFLPDQLAQVNFSGANLRAVQNTNGVCQALLQGQQDITLGVNCTSPDICLTPFSSVDTSVNPSGESTGSVRLTFDADGIASLRPFYYADAGRVALRATAEINGVTITSGVASVDILPSNLTLSVAPVSLIYTDNDFSVYPSLSDTDVYPAGKDFTLNITAYGALGDNPLPNYQPGQLQIALERMLPFEAAGADGLITYGAGANVQSQLTQQFSDGASLVFDGGEYSYQANYSEVGVVRVDVRDVNYLADINNPNTSTVASGGPLTLGEFTPAYFEARVLTRPELANQCGDFSYIGQDIEFLPTAQVELVAMSALGFVTKNYKNGYWRYSPDTLNGVVISDESVHATASPEVTRITYYAPAEITPPVNFDGITLIELPDANFKYHKVDSDYATYPLVERFAATVDMRLLDTFLSADSNVCYQSDYPVSGCEAFSLSDATGSDITGANVTVRHGRLALSPNFGPETDFLVTPVTAEHYFNGRWQHNQEDRCTVIDLTESSGQIMLTPQGDNDITGQIDLVTSSGTLIGGEMAGNSNFALTGGASGNGPGIAGAVEVSLDPSAGNPAWAQYMNFDWDHDGFICANVTQCPTADDLPRVSGSPSGLDGPSSILTFGLYRGNERIIHWREVFH</sequence>
<dbReference type="PANTHER" id="PTHR24251">
    <property type="entry name" value="OVOCHYMASE-RELATED"/>
    <property type="match status" value="1"/>
</dbReference>
<feature type="domain" description="CUB" evidence="4">
    <location>
        <begin position="2"/>
        <end position="112"/>
    </location>
</feature>
<dbReference type="InterPro" id="IPR001791">
    <property type="entry name" value="Laminin_G"/>
</dbReference>
<evidence type="ECO:0000313" key="5">
    <source>
        <dbReference type="EMBL" id="GAC34118.1"/>
    </source>
</evidence>
<dbReference type="OrthoDB" id="9790247at2"/>
<dbReference type="InterPro" id="IPR035914">
    <property type="entry name" value="Sperma_CUB_dom_sf"/>
</dbReference>
<keyword evidence="2" id="KW-1015">Disulfide bond</keyword>
<dbReference type="Pfam" id="PF13385">
    <property type="entry name" value="Laminin_G_3"/>
    <property type="match status" value="2"/>
</dbReference>
<dbReference type="Gene3D" id="2.60.120.290">
    <property type="entry name" value="Spermadhesin, CUB domain"/>
    <property type="match status" value="1"/>
</dbReference>